<proteinExistence type="predicted"/>
<keyword evidence="2" id="KW-0472">Membrane</keyword>
<accession>A0A8J2ICQ4</accession>
<keyword evidence="2" id="KW-0812">Transmembrane</keyword>
<feature type="compositionally biased region" description="Polar residues" evidence="1">
    <location>
        <begin position="293"/>
        <end position="303"/>
    </location>
</feature>
<evidence type="ECO:0000313" key="3">
    <source>
        <dbReference type="EMBL" id="CAG7554430.1"/>
    </source>
</evidence>
<evidence type="ECO:0000256" key="2">
    <source>
        <dbReference type="SAM" id="Phobius"/>
    </source>
</evidence>
<feature type="transmembrane region" description="Helical" evidence="2">
    <location>
        <begin position="31"/>
        <end position="55"/>
    </location>
</feature>
<dbReference type="AlphaFoldDB" id="A0A8J2ICQ4"/>
<name>A0A8J2ICQ4_FUSEQ</name>
<feature type="transmembrane region" description="Helical" evidence="2">
    <location>
        <begin position="75"/>
        <end position="97"/>
    </location>
</feature>
<feature type="region of interest" description="Disordered" evidence="1">
    <location>
        <begin position="192"/>
        <end position="224"/>
    </location>
</feature>
<evidence type="ECO:0000313" key="4">
    <source>
        <dbReference type="Proteomes" id="UP000693738"/>
    </source>
</evidence>
<reference evidence="3" key="1">
    <citation type="submission" date="2021-05" db="EMBL/GenBank/DDBJ databases">
        <authorList>
            <person name="Khan N."/>
        </authorList>
    </citation>
    <scope>NUCLEOTIDE SEQUENCE</scope>
</reference>
<feature type="region of interest" description="Disordered" evidence="1">
    <location>
        <begin position="255"/>
        <end position="363"/>
    </location>
</feature>
<evidence type="ECO:0000256" key="1">
    <source>
        <dbReference type="SAM" id="MobiDB-lite"/>
    </source>
</evidence>
<comment type="caution">
    <text evidence="3">The sequence shown here is derived from an EMBL/GenBank/DDBJ whole genome shotgun (WGS) entry which is preliminary data.</text>
</comment>
<feature type="compositionally biased region" description="Basic and acidic residues" evidence="1">
    <location>
        <begin position="318"/>
        <end position="334"/>
    </location>
</feature>
<feature type="non-terminal residue" evidence="3">
    <location>
        <position position="1"/>
    </location>
</feature>
<gene>
    <name evidence="3" type="ORF">FEQUK3_LOCUS139</name>
</gene>
<organism evidence="3 4">
    <name type="scientific">Fusarium equiseti</name>
    <name type="common">Fusarium scirpi</name>
    <dbReference type="NCBI Taxonomy" id="61235"/>
    <lineage>
        <taxon>Eukaryota</taxon>
        <taxon>Fungi</taxon>
        <taxon>Dikarya</taxon>
        <taxon>Ascomycota</taxon>
        <taxon>Pezizomycotina</taxon>
        <taxon>Sordariomycetes</taxon>
        <taxon>Hypocreomycetidae</taxon>
        <taxon>Hypocreales</taxon>
        <taxon>Nectriaceae</taxon>
        <taxon>Fusarium</taxon>
        <taxon>Fusarium incarnatum-equiseti species complex</taxon>
    </lineage>
</organism>
<dbReference type="Proteomes" id="UP000693738">
    <property type="component" value="Unassembled WGS sequence"/>
</dbReference>
<feature type="compositionally biased region" description="Low complexity" evidence="1">
    <location>
        <begin position="205"/>
        <end position="214"/>
    </location>
</feature>
<keyword evidence="2" id="KW-1133">Transmembrane helix</keyword>
<feature type="transmembrane region" description="Helical" evidence="2">
    <location>
        <begin position="138"/>
        <end position="160"/>
    </location>
</feature>
<feature type="transmembrane region" description="Helical" evidence="2">
    <location>
        <begin position="109"/>
        <end position="132"/>
    </location>
</feature>
<protein>
    <submittedName>
        <fullName evidence="3">Uncharacterized protein</fullName>
    </submittedName>
</protein>
<dbReference type="EMBL" id="CAJSTJ010000011">
    <property type="protein sequence ID" value="CAG7554430.1"/>
    <property type="molecule type" value="Genomic_DNA"/>
</dbReference>
<sequence>IKEERHIQDMLLNGNHRAQAQFDRAKWRTMILIPTWALQLCLSMTMMGLFAYRLGDSMKVNKDSNKKNDDPTIEIVWEATNVALWFVASLCSFVEIAKYFAEALTPWTMLFTHVIKLTCAIATLALDIVVYTEEHDRHYSLVALGLDCAFIITSIVLVFYSVRRYRRLSAYDDYTHPVNVKPYGFNDDLERDTSYSQHSGDKRFSSASSRASITSKRESVEMGTVQRTPSVYSHKRDTQFDDYVARRGSVTKERIGSGDFSYAGAQGELQEPGSLTPISPTGATLAPNRPRGYSSSRAASWTSDRGLVAVPEEEDDTVAGKESKAEKEKKDREALLGNTPRESVDGPLVPQEVDLSEPRWQRE</sequence>